<proteinExistence type="predicted"/>
<evidence type="ECO:0000256" key="1">
    <source>
        <dbReference type="SAM" id="MobiDB-lite"/>
    </source>
</evidence>
<evidence type="ECO:0000313" key="4">
    <source>
        <dbReference type="Proteomes" id="UP000887540"/>
    </source>
</evidence>
<feature type="compositionally biased region" description="Acidic residues" evidence="1">
    <location>
        <begin position="22"/>
        <end position="56"/>
    </location>
</feature>
<dbReference type="Proteomes" id="UP000887540">
    <property type="component" value="Unplaced"/>
</dbReference>
<evidence type="ECO:0000313" key="5">
    <source>
        <dbReference type="WBParaSite" id="ACRNAN_scaffold5924.g30986.t1"/>
    </source>
</evidence>
<sequence length="192" mass="21584">MKFLRYFLIFLLLARHINSYCDDDDDDEDDDDDDDDDDDGDDGGDDGDDGGDDGDDDRITLRKANSTKIRRKRSSCSYSATYIFVDFGGACDSTACTVIGWIIVVIIILSIIACCCIAHKKRCRRRKKKRTVITISNVQVAQTEQRPVSNSIPSYDPPKYEDICCPENVICRSDNVVCCPENVIMLNVAQKM</sequence>
<protein>
    <submittedName>
        <fullName evidence="5">Uncharacterized protein</fullName>
    </submittedName>
</protein>
<feature type="transmembrane region" description="Helical" evidence="2">
    <location>
        <begin position="98"/>
        <end position="119"/>
    </location>
</feature>
<keyword evidence="4" id="KW-1185">Reference proteome</keyword>
<evidence type="ECO:0000256" key="2">
    <source>
        <dbReference type="SAM" id="Phobius"/>
    </source>
</evidence>
<keyword evidence="2" id="KW-0812">Transmembrane</keyword>
<keyword evidence="3" id="KW-0732">Signal</keyword>
<feature type="region of interest" description="Disordered" evidence="1">
    <location>
        <begin position="22"/>
        <end position="57"/>
    </location>
</feature>
<name>A0A914E7R7_9BILA</name>
<accession>A0A914E7R7</accession>
<organism evidence="4 5">
    <name type="scientific">Acrobeloides nanus</name>
    <dbReference type="NCBI Taxonomy" id="290746"/>
    <lineage>
        <taxon>Eukaryota</taxon>
        <taxon>Metazoa</taxon>
        <taxon>Ecdysozoa</taxon>
        <taxon>Nematoda</taxon>
        <taxon>Chromadorea</taxon>
        <taxon>Rhabditida</taxon>
        <taxon>Tylenchina</taxon>
        <taxon>Cephalobomorpha</taxon>
        <taxon>Cephaloboidea</taxon>
        <taxon>Cephalobidae</taxon>
        <taxon>Acrobeloides</taxon>
    </lineage>
</organism>
<feature type="chain" id="PRO_5036695922" evidence="3">
    <location>
        <begin position="20"/>
        <end position="192"/>
    </location>
</feature>
<reference evidence="5" key="1">
    <citation type="submission" date="2022-11" db="UniProtKB">
        <authorList>
            <consortium name="WormBaseParasite"/>
        </authorList>
    </citation>
    <scope>IDENTIFICATION</scope>
</reference>
<dbReference type="WBParaSite" id="ACRNAN_scaffold5924.g30986.t1">
    <property type="protein sequence ID" value="ACRNAN_scaffold5924.g30986.t1"/>
    <property type="gene ID" value="ACRNAN_scaffold5924.g30986"/>
</dbReference>
<keyword evidence="2" id="KW-1133">Transmembrane helix</keyword>
<evidence type="ECO:0000256" key="3">
    <source>
        <dbReference type="SAM" id="SignalP"/>
    </source>
</evidence>
<dbReference type="AlphaFoldDB" id="A0A914E7R7"/>
<keyword evidence="2" id="KW-0472">Membrane</keyword>
<feature type="signal peptide" evidence="3">
    <location>
        <begin position="1"/>
        <end position="19"/>
    </location>
</feature>